<keyword evidence="1" id="KW-0732">Signal</keyword>
<name>A0AAJ5X5H7_9SPHN</name>
<dbReference type="Proteomes" id="UP001218362">
    <property type="component" value="Chromosome"/>
</dbReference>
<proteinExistence type="predicted"/>
<reference evidence="2" key="1">
    <citation type="submission" date="2023-03" db="EMBL/GenBank/DDBJ databases">
        <title>Andean soil-derived lignocellulolytic bacterial consortium as a source of novel taxa and putative plastic-active enzymes.</title>
        <authorList>
            <person name="Diaz-Garcia L."/>
            <person name="Chuvochina M."/>
            <person name="Feuerriegel G."/>
            <person name="Bunk B."/>
            <person name="Sproer C."/>
            <person name="Streit W.R."/>
            <person name="Rodriguez L.M."/>
            <person name="Overmann J."/>
            <person name="Jimenez D.J."/>
        </authorList>
    </citation>
    <scope>NUCLEOTIDE SEQUENCE</scope>
    <source>
        <strain evidence="2">MAG 26</strain>
    </source>
</reference>
<dbReference type="KEGG" id="acob:P0Y56_07675"/>
<evidence type="ECO:0000313" key="3">
    <source>
        <dbReference type="Proteomes" id="UP001218362"/>
    </source>
</evidence>
<dbReference type="AlphaFoldDB" id="A0AAJ5X5H7"/>
<organism evidence="2 3">
    <name type="scientific">Candidatus Andeanibacterium colombiense</name>
    <dbReference type="NCBI Taxonomy" id="3121345"/>
    <lineage>
        <taxon>Bacteria</taxon>
        <taxon>Pseudomonadati</taxon>
        <taxon>Pseudomonadota</taxon>
        <taxon>Alphaproteobacteria</taxon>
        <taxon>Sphingomonadales</taxon>
        <taxon>Sphingomonadaceae</taxon>
        <taxon>Candidatus Andeanibacterium</taxon>
    </lineage>
</organism>
<feature type="signal peptide" evidence="1">
    <location>
        <begin position="1"/>
        <end position="29"/>
    </location>
</feature>
<gene>
    <name evidence="2" type="ORF">P0Y56_07675</name>
</gene>
<accession>A0AAJ5X5H7</accession>
<evidence type="ECO:0000256" key="1">
    <source>
        <dbReference type="SAM" id="SignalP"/>
    </source>
</evidence>
<protein>
    <submittedName>
        <fullName evidence="2">Uncharacterized protein</fullName>
    </submittedName>
</protein>
<evidence type="ECO:0000313" key="2">
    <source>
        <dbReference type="EMBL" id="WEK48165.1"/>
    </source>
</evidence>
<sequence length="353" mass="39544">MTLGKPGRRALAALAFMTLAATPAGSLFAQDNRAQQNLTVVPPVPTGFKAPQTVWGEPDFRGGWPIDHLNGRTPLQRDPADGNRVFLTDAEFAERDAQVQVLAKRYESEDAKGTMGIGHWAEVYPANRRTSWIIDPPNGRLPAFTPEGERRSKLMRSTWGEQNFQWVTDFDSWDRCITRGMPASMFPFMYNNGMRIFQSPGLVALQLEMVHETRMIYTDGRTPVPRQIREWLGESRGHWEHGNTLVIETTNFMPGPSATNIGTTGSPPTNNTPISENAKITERLTMTGRDTITYEVTMDDPTVFTAPWTARLDWQRNDDYGIFEYACHEGDVQVRNYINATRASAAGATKTGE</sequence>
<feature type="chain" id="PRO_5042586477" evidence="1">
    <location>
        <begin position="30"/>
        <end position="353"/>
    </location>
</feature>
<dbReference type="EMBL" id="CP119316">
    <property type="protein sequence ID" value="WEK48165.1"/>
    <property type="molecule type" value="Genomic_DNA"/>
</dbReference>